<feature type="transmembrane region" description="Helical" evidence="2">
    <location>
        <begin position="98"/>
        <end position="118"/>
    </location>
</feature>
<evidence type="ECO:0000256" key="2">
    <source>
        <dbReference type="SAM" id="Phobius"/>
    </source>
</evidence>
<feature type="compositionally biased region" description="Low complexity" evidence="1">
    <location>
        <begin position="25"/>
        <end position="53"/>
    </location>
</feature>
<evidence type="ECO:0000313" key="5">
    <source>
        <dbReference type="Proteomes" id="UP000094819"/>
    </source>
</evidence>
<sequence>MEPVLLPTGPKSHSAPVSRSEKISDGTATPGSASSTSSSALSSADPSDLDAPTEGQHDESGDYAPDFLWMTTEEPHRSRRIAILKAHPEVRKLMGPTWVTVPLVFFILGTQLALSVYLSRFPTISLPVLLTAYVVGGAANQNIFLAIHEITHNLALKSIKANKCLAIIANLTIGVPYAMAFKGYHIEHHKFLGEDGIDTDLPSRFEALVLNNVAGKTFFATFQLLFYAIRPGFIRSQQFTRWHAYNILSVVAFHLAWYHIFGIRPWVYLVLSSFFAGSLHPCAAHFIAEHYLMEGPLPVGEKVEGDDLIKGLAQETTSYYGWLNILCYNASHSFTHMPMHRC</sequence>
<keyword evidence="5" id="KW-1185">Reference proteome</keyword>
<dbReference type="GeneID" id="30192548"/>
<dbReference type="OrthoDB" id="200948at2759"/>
<proteinExistence type="predicted"/>
<protein>
    <submittedName>
        <fullName evidence="4">Sphingolipid delta-4 desaturase</fullName>
    </submittedName>
</protein>
<name>A0A1E3JHU4_9TREE</name>
<dbReference type="Pfam" id="PF08557">
    <property type="entry name" value="Lipid_DES"/>
    <property type="match status" value="1"/>
</dbReference>
<evidence type="ECO:0000313" key="4">
    <source>
        <dbReference type="EMBL" id="ODN99491.1"/>
    </source>
</evidence>
<feature type="domain" description="Sphingolipid delta4-desaturase N-terminal" evidence="3">
    <location>
        <begin position="62"/>
        <end position="100"/>
    </location>
</feature>
<dbReference type="GO" id="GO:0046513">
    <property type="term" value="P:ceramide biosynthetic process"/>
    <property type="evidence" value="ECO:0007669"/>
    <property type="project" value="TreeGrafter"/>
</dbReference>
<dbReference type="Proteomes" id="UP000094819">
    <property type="component" value="Unassembled WGS sequence"/>
</dbReference>
<keyword evidence="2" id="KW-1133">Transmembrane helix</keyword>
<feature type="transmembrane region" description="Helical" evidence="2">
    <location>
        <begin position="124"/>
        <end position="145"/>
    </location>
</feature>
<dbReference type="AlphaFoldDB" id="A0A1E3JHU4"/>
<dbReference type="PANTHER" id="PTHR12879:SF8">
    <property type="entry name" value="SPHINGOLIPID DELTA(4)-DESATURASE DES1"/>
    <property type="match status" value="1"/>
</dbReference>
<feature type="transmembrane region" description="Helical" evidence="2">
    <location>
        <begin position="165"/>
        <end position="184"/>
    </location>
</feature>
<dbReference type="InterPro" id="IPR013866">
    <property type="entry name" value="Sphingolipid_d4-desaturase_N"/>
</dbReference>
<keyword evidence="2" id="KW-0812">Transmembrane</keyword>
<dbReference type="EMBL" id="AWGH01000008">
    <property type="protein sequence ID" value="ODN99491.1"/>
    <property type="molecule type" value="Genomic_DNA"/>
</dbReference>
<evidence type="ECO:0000256" key="1">
    <source>
        <dbReference type="SAM" id="MobiDB-lite"/>
    </source>
</evidence>
<keyword evidence="2" id="KW-0472">Membrane</keyword>
<feature type="region of interest" description="Disordered" evidence="1">
    <location>
        <begin position="1"/>
        <end position="64"/>
    </location>
</feature>
<dbReference type="SMART" id="SM01269">
    <property type="entry name" value="Lipid_DES"/>
    <property type="match status" value="1"/>
</dbReference>
<dbReference type="GO" id="GO:0042284">
    <property type="term" value="F:sphingolipid delta-4 desaturase activity"/>
    <property type="evidence" value="ECO:0007669"/>
    <property type="project" value="TreeGrafter"/>
</dbReference>
<comment type="caution">
    <text evidence="4">The sequence shown here is derived from an EMBL/GenBank/DDBJ whole genome shotgun (WGS) entry which is preliminary data.</text>
</comment>
<organism evidence="4 5">
    <name type="scientific">Cryptococcus wingfieldii CBS 7118</name>
    <dbReference type="NCBI Taxonomy" id="1295528"/>
    <lineage>
        <taxon>Eukaryota</taxon>
        <taxon>Fungi</taxon>
        <taxon>Dikarya</taxon>
        <taxon>Basidiomycota</taxon>
        <taxon>Agaricomycotina</taxon>
        <taxon>Tremellomycetes</taxon>
        <taxon>Tremellales</taxon>
        <taxon>Cryptococcaceae</taxon>
        <taxon>Cryptococcus</taxon>
    </lineage>
</organism>
<reference evidence="4 5" key="1">
    <citation type="submission" date="2016-06" db="EMBL/GenBank/DDBJ databases">
        <title>Evolution of pathogenesis and genome organization in the Tremellales.</title>
        <authorList>
            <person name="Cuomo C."/>
            <person name="Litvintseva A."/>
            <person name="Heitman J."/>
            <person name="Chen Y."/>
            <person name="Sun S."/>
            <person name="Springer D."/>
            <person name="Dromer F."/>
            <person name="Young S."/>
            <person name="Zeng Q."/>
            <person name="Chapman S."/>
            <person name="Gujja S."/>
            <person name="Saif S."/>
            <person name="Birren B."/>
        </authorList>
    </citation>
    <scope>NUCLEOTIDE SEQUENCE [LARGE SCALE GENOMIC DNA]</scope>
    <source>
        <strain evidence="4 5">CBS 7118</strain>
    </source>
</reference>
<dbReference type="RefSeq" id="XP_019032568.1">
    <property type="nucleotide sequence ID" value="XM_019175465.1"/>
</dbReference>
<dbReference type="InterPro" id="IPR005804">
    <property type="entry name" value="FA_desaturase_dom"/>
</dbReference>
<dbReference type="PANTHER" id="PTHR12879">
    <property type="entry name" value="SPHINGOLIPID DELTA 4 DESATURASE/C-4 HYDROXYLASE PROTEIN DES2"/>
    <property type="match status" value="1"/>
</dbReference>
<dbReference type="Pfam" id="PF00487">
    <property type="entry name" value="FA_desaturase"/>
    <property type="match status" value="1"/>
</dbReference>
<accession>A0A1E3JHU4</accession>
<feature type="transmembrane region" description="Helical" evidence="2">
    <location>
        <begin position="242"/>
        <end position="260"/>
    </location>
</feature>
<feature type="transmembrane region" description="Helical" evidence="2">
    <location>
        <begin position="266"/>
        <end position="288"/>
    </location>
</feature>
<dbReference type="GO" id="GO:0016020">
    <property type="term" value="C:membrane"/>
    <property type="evidence" value="ECO:0007669"/>
    <property type="project" value="GOC"/>
</dbReference>
<feature type="transmembrane region" description="Helical" evidence="2">
    <location>
        <begin position="213"/>
        <end position="230"/>
    </location>
</feature>
<evidence type="ECO:0000259" key="3">
    <source>
        <dbReference type="SMART" id="SM01269"/>
    </source>
</evidence>
<gene>
    <name evidence="4" type="ORF">L198_03335</name>
</gene>